<dbReference type="KEGG" id="nja:NSJP_0006"/>
<dbReference type="OrthoDB" id="9815923at2"/>
<evidence type="ECO:0000259" key="3">
    <source>
        <dbReference type="Pfam" id="PF00535"/>
    </source>
</evidence>
<protein>
    <submittedName>
        <fullName evidence="4">Lipopolysaccharide core biosynthesis glycosyltransferase KdtX</fullName>
        <ecNumber evidence="4">2.4.-.-</ecNumber>
    </submittedName>
</protein>
<keyword evidence="4" id="KW-0808">Transferase</keyword>
<evidence type="ECO:0000256" key="2">
    <source>
        <dbReference type="SAM" id="MobiDB-lite"/>
    </source>
</evidence>
<proteinExistence type="inferred from homology"/>
<dbReference type="PANTHER" id="PTHR43630:SF2">
    <property type="entry name" value="GLYCOSYLTRANSFERASE"/>
    <property type="match status" value="1"/>
</dbReference>
<evidence type="ECO:0000256" key="1">
    <source>
        <dbReference type="ARBA" id="ARBA00038494"/>
    </source>
</evidence>
<feature type="domain" description="Glycosyltransferase 2-like" evidence="3">
    <location>
        <begin position="5"/>
        <end position="132"/>
    </location>
</feature>
<dbReference type="CDD" id="cd02511">
    <property type="entry name" value="Beta4Glucosyltransferase"/>
    <property type="match status" value="1"/>
</dbReference>
<dbReference type="InterPro" id="IPR001173">
    <property type="entry name" value="Glyco_trans_2-like"/>
</dbReference>
<dbReference type="PANTHER" id="PTHR43630">
    <property type="entry name" value="POLY-BETA-1,6-N-ACETYL-D-GLUCOSAMINE SYNTHASE"/>
    <property type="match status" value="1"/>
</dbReference>
<comment type="similarity">
    <text evidence="1">Belongs to the glycosyltransferase 2 family. WaaE/KdtX subfamily.</text>
</comment>
<reference evidence="4 5" key="1">
    <citation type="submission" date="2017-03" db="EMBL/GenBank/DDBJ databases">
        <authorList>
            <person name="Afonso C.L."/>
            <person name="Miller P.J."/>
            <person name="Scott M.A."/>
            <person name="Spackman E."/>
            <person name="Goraichik I."/>
            <person name="Dimitrov K.M."/>
            <person name="Suarez D.L."/>
            <person name="Swayne D.E."/>
        </authorList>
    </citation>
    <scope>NUCLEOTIDE SEQUENCE [LARGE SCALE GENOMIC DNA]</scope>
    <source>
        <strain evidence="4">Genome sequencing of Nitrospira japonica strain NJ11</strain>
    </source>
</reference>
<dbReference type="STRING" id="1325564.NSJP_0006"/>
<dbReference type="EC" id="2.4.-.-" evidence="4"/>
<evidence type="ECO:0000313" key="5">
    <source>
        <dbReference type="Proteomes" id="UP000192042"/>
    </source>
</evidence>
<feature type="region of interest" description="Disordered" evidence="2">
    <location>
        <begin position="249"/>
        <end position="271"/>
    </location>
</feature>
<dbReference type="EMBL" id="LT828648">
    <property type="protein sequence ID" value="SLM46178.1"/>
    <property type="molecule type" value="Genomic_DNA"/>
</dbReference>
<keyword evidence="5" id="KW-1185">Reference proteome</keyword>
<dbReference type="Proteomes" id="UP000192042">
    <property type="component" value="Chromosome I"/>
</dbReference>
<organism evidence="4 5">
    <name type="scientific">Nitrospira japonica</name>
    <dbReference type="NCBI Taxonomy" id="1325564"/>
    <lineage>
        <taxon>Bacteria</taxon>
        <taxon>Pseudomonadati</taxon>
        <taxon>Nitrospirota</taxon>
        <taxon>Nitrospiria</taxon>
        <taxon>Nitrospirales</taxon>
        <taxon>Nitrospiraceae</taxon>
        <taxon>Nitrospira</taxon>
    </lineage>
</organism>
<dbReference type="AlphaFoldDB" id="A0A1W1HZI5"/>
<dbReference type="Pfam" id="PF00535">
    <property type="entry name" value="Glycos_transf_2"/>
    <property type="match status" value="1"/>
</dbReference>
<accession>A0A1W1HZI5</accession>
<keyword evidence="4" id="KW-0328">Glycosyltransferase</keyword>
<dbReference type="RefSeq" id="WP_080884914.1">
    <property type="nucleotide sequence ID" value="NZ_LT828648.1"/>
</dbReference>
<feature type="compositionally biased region" description="Low complexity" evidence="2">
    <location>
        <begin position="250"/>
        <end position="263"/>
    </location>
</feature>
<name>A0A1W1HZI5_9BACT</name>
<dbReference type="GO" id="GO:0016757">
    <property type="term" value="F:glycosyltransferase activity"/>
    <property type="evidence" value="ECO:0007669"/>
    <property type="project" value="UniProtKB-KW"/>
</dbReference>
<gene>
    <name evidence="4" type="primary">kdtX</name>
    <name evidence="4" type="ORF">NSJP_0006</name>
</gene>
<dbReference type="Gene3D" id="3.90.550.10">
    <property type="entry name" value="Spore Coat Polysaccharide Biosynthesis Protein SpsA, Chain A"/>
    <property type="match status" value="1"/>
</dbReference>
<evidence type="ECO:0000313" key="4">
    <source>
        <dbReference type="EMBL" id="SLM46178.1"/>
    </source>
</evidence>
<dbReference type="SUPFAM" id="SSF53448">
    <property type="entry name" value="Nucleotide-diphospho-sugar transferases"/>
    <property type="match status" value="1"/>
</dbReference>
<dbReference type="InterPro" id="IPR029044">
    <property type="entry name" value="Nucleotide-diphossugar_trans"/>
</dbReference>
<sequence length="271" mass="31664">MAGYSVYVIAYNDEPNMRACLESVAWADELIVVDSHSTDRTAAIAREFTDKVYQVEFNGFGRLRNQAVAHCSHEWVFSLDSDERMTPELREEIQRLLDQRPEADAYFVPRKNYFLGRWIEHCGWYPDYRQPQLFRKNRFRYREELVHESFECDGPVAHLTQPALQYPFRDLDHYIQKQNRYSTLMAERMVEQGRRFSILQLFTHPFGAFAKMYVQRRGFLDGMPGLILSGLYAYYTVMKYAKFWELTDGPTSTRSSAPRAASSGNRPGDAA</sequence>